<protein>
    <recommendedName>
        <fullName evidence="3">Lipoprotein</fullName>
    </recommendedName>
</protein>
<evidence type="ECO:0000313" key="2">
    <source>
        <dbReference type="Proteomes" id="UP000198337"/>
    </source>
</evidence>
<evidence type="ECO:0008006" key="3">
    <source>
        <dbReference type="Google" id="ProtNLM"/>
    </source>
</evidence>
<gene>
    <name evidence="1" type="ORF">SAMN04488009_0573</name>
</gene>
<reference evidence="1 2" key="1">
    <citation type="submission" date="2017-06" db="EMBL/GenBank/DDBJ databases">
        <authorList>
            <person name="Varghese N."/>
            <person name="Submissions S."/>
        </authorList>
    </citation>
    <scope>NUCLEOTIDE SEQUENCE [LARGE SCALE GENOMIC DNA]</scope>
    <source>
        <strain evidence="1 2">DSM 19840</strain>
    </source>
</reference>
<keyword evidence="2" id="KW-1185">Reference proteome</keyword>
<accession>A0ABY1SCS1</accession>
<proteinExistence type="predicted"/>
<organism evidence="1 2">
    <name type="scientific">Maribacter sedimenticola</name>
    <dbReference type="NCBI Taxonomy" id="228956"/>
    <lineage>
        <taxon>Bacteria</taxon>
        <taxon>Pseudomonadati</taxon>
        <taxon>Bacteroidota</taxon>
        <taxon>Flavobacteriia</taxon>
        <taxon>Flavobacteriales</taxon>
        <taxon>Flavobacteriaceae</taxon>
        <taxon>Maribacter</taxon>
    </lineage>
</organism>
<dbReference type="PROSITE" id="PS51257">
    <property type="entry name" value="PROKAR_LIPOPROTEIN"/>
    <property type="match status" value="1"/>
</dbReference>
<comment type="caution">
    <text evidence="1">The sequence shown here is derived from an EMBL/GenBank/DDBJ whole genome shotgun (WGS) entry which is preliminary data.</text>
</comment>
<dbReference type="EMBL" id="FZNV01000001">
    <property type="protein sequence ID" value="SNR26926.1"/>
    <property type="molecule type" value="Genomic_DNA"/>
</dbReference>
<name>A0ABY1SCS1_9FLAO</name>
<sequence length="197" mass="23203">MKYLVISIFYLTISSCAAQSSQEIRLNKTDYEIITIFINQMFPENFNLLSEVSGDNVIKRFIGKYQDHLKVYKNSDSICRNSKDIEKLKISCPIADSFQMYENLLSDEDISYFHGTYSHDEEFEKLNINRILNKSSMLVVEGNYPSLEILNIYYNRKGDLGIIAYRKNYNKNESESNFYILKKMKNIWWKPLGSFKL</sequence>
<dbReference type="Proteomes" id="UP000198337">
    <property type="component" value="Unassembled WGS sequence"/>
</dbReference>
<evidence type="ECO:0000313" key="1">
    <source>
        <dbReference type="EMBL" id="SNR26926.1"/>
    </source>
</evidence>
<dbReference type="RefSeq" id="WP_089258879.1">
    <property type="nucleotide sequence ID" value="NZ_FZNV01000001.1"/>
</dbReference>